<organism evidence="1">
    <name type="scientific">marine sediment metagenome</name>
    <dbReference type="NCBI Taxonomy" id="412755"/>
    <lineage>
        <taxon>unclassified sequences</taxon>
        <taxon>metagenomes</taxon>
        <taxon>ecological metagenomes</taxon>
    </lineage>
</organism>
<gene>
    <name evidence="1" type="ORF">LCGC14_2631090</name>
</gene>
<evidence type="ECO:0000313" key="1">
    <source>
        <dbReference type="EMBL" id="KKK99605.1"/>
    </source>
</evidence>
<dbReference type="EMBL" id="LAZR01045132">
    <property type="protein sequence ID" value="KKK99605.1"/>
    <property type="molecule type" value="Genomic_DNA"/>
</dbReference>
<protein>
    <submittedName>
        <fullName evidence="1">Uncharacterized protein</fullName>
    </submittedName>
</protein>
<sequence length="122" mass="13626">MERRNVVSEIMGFAIVKTLSEYFEQDLQEPPTAEQAMQVRGLLSLACLAGMHMALVAPGSVAGTLHGSQEVHGMVSESWRHVFEEGDLAPDQVEEFIHLAMETELSLPRMPLTMEEFTFYPS</sequence>
<proteinExistence type="predicted"/>
<reference evidence="1" key="1">
    <citation type="journal article" date="2015" name="Nature">
        <title>Complex archaea that bridge the gap between prokaryotes and eukaryotes.</title>
        <authorList>
            <person name="Spang A."/>
            <person name="Saw J.H."/>
            <person name="Jorgensen S.L."/>
            <person name="Zaremba-Niedzwiedzka K."/>
            <person name="Martijn J."/>
            <person name="Lind A.E."/>
            <person name="van Eijk R."/>
            <person name="Schleper C."/>
            <person name="Guy L."/>
            <person name="Ettema T.J."/>
        </authorList>
    </citation>
    <scope>NUCLEOTIDE SEQUENCE</scope>
</reference>
<name>A0A0F9AMV4_9ZZZZ</name>
<comment type="caution">
    <text evidence="1">The sequence shown here is derived from an EMBL/GenBank/DDBJ whole genome shotgun (WGS) entry which is preliminary data.</text>
</comment>
<accession>A0A0F9AMV4</accession>
<dbReference type="AlphaFoldDB" id="A0A0F9AMV4"/>